<reference evidence="9" key="1">
    <citation type="submission" date="2022-11" db="EMBL/GenBank/DDBJ databases">
        <title>Candidatus Alkanophaga archaea from heated hydrothermal vent sediment oxidize petroleum alkanes.</title>
        <authorList>
            <person name="Zehnle H."/>
            <person name="Laso-Perez R."/>
            <person name="Lipp J."/>
            <person name="Teske A."/>
            <person name="Wegener G."/>
        </authorList>
    </citation>
    <scope>NUCLEOTIDE SEQUENCE</scope>
    <source>
        <strain evidence="9">MCA70</strain>
    </source>
</reference>
<dbReference type="SUPFAM" id="SSF51735">
    <property type="entry name" value="NAD(P)-binding Rossmann-fold domains"/>
    <property type="match status" value="2"/>
</dbReference>
<accession>A0AAE3NZS9</accession>
<dbReference type="InterPro" id="IPR003148">
    <property type="entry name" value="RCK_N"/>
</dbReference>
<dbReference type="NCBIfam" id="NF007031">
    <property type="entry name" value="PRK09496.1-2"/>
    <property type="match status" value="1"/>
</dbReference>
<dbReference type="NCBIfam" id="NF007032">
    <property type="entry name" value="PRK09496.1-4"/>
    <property type="match status" value="1"/>
</dbReference>
<dbReference type="EMBL" id="JAPHEG010000002">
    <property type="protein sequence ID" value="MDF2953392.1"/>
    <property type="molecule type" value="Genomic_DNA"/>
</dbReference>
<dbReference type="InterPro" id="IPR036291">
    <property type="entry name" value="NAD(P)-bd_dom_sf"/>
</dbReference>
<protein>
    <recommendedName>
        <fullName evidence="1">Trk system potassium uptake protein TrkA</fullName>
    </recommendedName>
</protein>
<dbReference type="SUPFAM" id="SSF116726">
    <property type="entry name" value="TrkA C-terminal domain-like"/>
    <property type="match status" value="2"/>
</dbReference>
<dbReference type="GO" id="GO:0015079">
    <property type="term" value="F:potassium ion transmembrane transporter activity"/>
    <property type="evidence" value="ECO:0007669"/>
    <property type="project" value="InterPro"/>
</dbReference>
<dbReference type="InterPro" id="IPR006036">
    <property type="entry name" value="K_uptake_TrkA"/>
</dbReference>
<dbReference type="NCBIfam" id="NF007041">
    <property type="entry name" value="PRK09496.3-4"/>
    <property type="match status" value="1"/>
</dbReference>
<evidence type="ECO:0000259" key="7">
    <source>
        <dbReference type="PROSITE" id="PS51201"/>
    </source>
</evidence>
<dbReference type="InterPro" id="IPR050721">
    <property type="entry name" value="Trk_Ktr_HKT_K-transport"/>
</dbReference>
<evidence type="ECO:0000313" key="9">
    <source>
        <dbReference type="EMBL" id="MDF2953392.1"/>
    </source>
</evidence>
<dbReference type="NCBIfam" id="NF007039">
    <property type="entry name" value="PRK09496.3-2"/>
    <property type="match status" value="1"/>
</dbReference>
<dbReference type="Pfam" id="PF02254">
    <property type="entry name" value="TrkA_N"/>
    <property type="match status" value="2"/>
</dbReference>
<feature type="domain" description="RCK N-terminal" evidence="7">
    <location>
        <begin position="230"/>
        <end position="346"/>
    </location>
</feature>
<proteinExistence type="predicted"/>
<feature type="domain" description="RCK C-terminal" evidence="8">
    <location>
        <begin position="142"/>
        <end position="226"/>
    </location>
</feature>
<evidence type="ECO:0000256" key="2">
    <source>
        <dbReference type="ARBA" id="ARBA00022448"/>
    </source>
</evidence>
<evidence type="ECO:0000256" key="4">
    <source>
        <dbReference type="ARBA" id="ARBA00022958"/>
    </source>
</evidence>
<evidence type="ECO:0000256" key="1">
    <source>
        <dbReference type="ARBA" id="ARBA00017378"/>
    </source>
</evidence>
<dbReference type="PROSITE" id="PS51201">
    <property type="entry name" value="RCK_N"/>
    <property type="match status" value="2"/>
</dbReference>
<dbReference type="InterPro" id="IPR036721">
    <property type="entry name" value="RCK_C_sf"/>
</dbReference>
<keyword evidence="2" id="KW-0813">Transport</keyword>
<gene>
    <name evidence="9" type="ORF">OD816_000637</name>
</gene>
<dbReference type="Gene3D" id="3.40.50.720">
    <property type="entry name" value="NAD(P)-binding Rossmann-like Domain"/>
    <property type="match status" value="2"/>
</dbReference>
<organism evidence="9 10">
    <name type="scientific">Candidatus Thermodesulfobacterium syntrophicum</name>
    <dbReference type="NCBI Taxonomy" id="3060442"/>
    <lineage>
        <taxon>Bacteria</taxon>
        <taxon>Pseudomonadati</taxon>
        <taxon>Thermodesulfobacteriota</taxon>
        <taxon>Thermodesulfobacteria</taxon>
        <taxon>Thermodesulfobacteriales</taxon>
        <taxon>Thermodesulfobacteriaceae</taxon>
        <taxon>Thermodesulfobacterium</taxon>
    </lineage>
</organism>
<name>A0AAE3NZS9_9BACT</name>
<dbReference type="PANTHER" id="PTHR43833">
    <property type="entry name" value="POTASSIUM CHANNEL PROTEIN 2-RELATED-RELATED"/>
    <property type="match status" value="1"/>
</dbReference>
<keyword evidence="4" id="KW-0630">Potassium</keyword>
<dbReference type="Gene3D" id="3.30.70.1450">
    <property type="entry name" value="Regulator of K+ conductance, C-terminal domain"/>
    <property type="match status" value="2"/>
</dbReference>
<dbReference type="PRINTS" id="PR00335">
    <property type="entry name" value="KUPTAKETRKA"/>
</dbReference>
<dbReference type="PROSITE" id="PS51202">
    <property type="entry name" value="RCK_C"/>
    <property type="match status" value="2"/>
</dbReference>
<comment type="caution">
    <text evidence="9">The sequence shown here is derived from an EMBL/GenBank/DDBJ whole genome shotgun (WGS) entry which is preliminary data.</text>
</comment>
<evidence type="ECO:0000256" key="3">
    <source>
        <dbReference type="ARBA" id="ARBA00022538"/>
    </source>
</evidence>
<dbReference type="PANTHER" id="PTHR43833:SF5">
    <property type="entry name" value="TRK SYSTEM POTASSIUM UPTAKE PROTEIN TRKA"/>
    <property type="match status" value="1"/>
</dbReference>
<dbReference type="AlphaFoldDB" id="A0AAE3NZS9"/>
<evidence type="ECO:0000256" key="5">
    <source>
        <dbReference type="ARBA" id="ARBA00023027"/>
    </source>
</evidence>
<evidence type="ECO:0000256" key="6">
    <source>
        <dbReference type="ARBA" id="ARBA00023065"/>
    </source>
</evidence>
<feature type="domain" description="RCK C-terminal" evidence="8">
    <location>
        <begin position="366"/>
        <end position="446"/>
    </location>
</feature>
<keyword evidence="5" id="KW-0520">NAD</keyword>
<dbReference type="InterPro" id="IPR006037">
    <property type="entry name" value="RCK_C"/>
</dbReference>
<evidence type="ECO:0000313" key="10">
    <source>
        <dbReference type="Proteomes" id="UP001144110"/>
    </source>
</evidence>
<evidence type="ECO:0000259" key="8">
    <source>
        <dbReference type="PROSITE" id="PS51202"/>
    </source>
</evidence>
<feature type="domain" description="RCK N-terminal" evidence="7">
    <location>
        <begin position="1"/>
        <end position="122"/>
    </location>
</feature>
<dbReference type="Proteomes" id="UP001144110">
    <property type="component" value="Unassembled WGS sequence"/>
</dbReference>
<keyword evidence="3" id="KW-0633">Potassium transport</keyword>
<dbReference type="Pfam" id="PF02080">
    <property type="entry name" value="TrkA_C"/>
    <property type="match status" value="2"/>
</dbReference>
<sequence>MRVIIVGAGEVGYNIAKFLIHEEIDVVIIDRDGEKLKKISEELDIATIEGEGSDPSVFKEAGAKNADILIAVTNSDETNMIACLLGKAMFDIKRRIARIRNPDYFFNKELLGKDYLDIDPAINPEFETAKAILRILEIPFATEVIEFEGGKIVVAGLKIPTQSKVNNKELKYLRSIINKDFIIGIVKRNEDIIVPRGEDVIKEGDVVYIPLKKEEAMEIAKAFDIPVFPTQKVMIVGGGRIGYYIAKELEGKVDVKIIEKNEEKCKFLSKNLSKALILYGDGTDKELLLEENIKDMDAYITVSGNDEMNIMGALLAKKLGVKKVIALVNKPDYIPLAYELGVQSVLSPRLLTASIILRYLRKGDVLSLTAVAENKVEIMEVLGSYKSSIVNKALKDIKFPKNAVIGAIVRGGEIIIPKGEDIIKEGDKLVIFALKDSIKDVEKLLT</sequence>
<keyword evidence="6" id="KW-0406">Ion transport</keyword>
<dbReference type="GO" id="GO:0005886">
    <property type="term" value="C:plasma membrane"/>
    <property type="evidence" value="ECO:0007669"/>
    <property type="project" value="InterPro"/>
</dbReference>